<evidence type="ECO:0000313" key="2">
    <source>
        <dbReference type="Proteomes" id="UP000820669"/>
    </source>
</evidence>
<gene>
    <name evidence="1" type="ORF">HF526_14960</name>
</gene>
<dbReference type="EMBL" id="JAAXLA010000024">
    <property type="protein sequence ID" value="NMH98597.1"/>
    <property type="molecule type" value="Genomic_DNA"/>
</dbReference>
<evidence type="ECO:0000313" key="1">
    <source>
        <dbReference type="EMBL" id="NMH98597.1"/>
    </source>
</evidence>
<sequence>MSRGSARPLPDDVFRSFVRELAARTDKLDMLGRLRRGHQPDRHGWCEHPEHAHRWERHPCPVLRLADLVEATDEPD</sequence>
<keyword evidence="2" id="KW-1185">Reference proteome</keyword>
<comment type="caution">
    <text evidence="1">The sequence shown here is derived from an EMBL/GenBank/DDBJ whole genome shotgun (WGS) entry which is preliminary data.</text>
</comment>
<name>A0ABX1SCJ8_9PSEU</name>
<dbReference type="Proteomes" id="UP000820669">
    <property type="component" value="Unassembled WGS sequence"/>
</dbReference>
<proteinExistence type="predicted"/>
<accession>A0ABX1SCJ8</accession>
<organism evidence="1 2">
    <name type="scientific">Pseudonocardia acidicola</name>
    <dbReference type="NCBI Taxonomy" id="2724939"/>
    <lineage>
        <taxon>Bacteria</taxon>
        <taxon>Bacillati</taxon>
        <taxon>Actinomycetota</taxon>
        <taxon>Actinomycetes</taxon>
        <taxon>Pseudonocardiales</taxon>
        <taxon>Pseudonocardiaceae</taxon>
        <taxon>Pseudonocardia</taxon>
    </lineage>
</organism>
<dbReference type="RefSeq" id="WP_169382030.1">
    <property type="nucleotide sequence ID" value="NZ_JAAXLA010000024.1"/>
</dbReference>
<reference evidence="1 2" key="1">
    <citation type="submission" date="2020-04" db="EMBL/GenBank/DDBJ databases">
        <authorList>
            <person name="Klaysubun C."/>
            <person name="Duangmal K."/>
            <person name="Lipun K."/>
        </authorList>
    </citation>
    <scope>NUCLEOTIDE SEQUENCE [LARGE SCALE GENOMIC DNA]</scope>
    <source>
        <strain evidence="1 2">K10HN5</strain>
    </source>
</reference>
<protein>
    <submittedName>
        <fullName evidence="1">Uncharacterized protein</fullName>
    </submittedName>
</protein>